<reference evidence="1" key="1">
    <citation type="submission" date="2023-01" db="EMBL/GenBank/DDBJ databases">
        <title>Colletotrichum chrysophilum M932 genome sequence.</title>
        <authorList>
            <person name="Baroncelli R."/>
        </authorList>
    </citation>
    <scope>NUCLEOTIDE SEQUENCE</scope>
    <source>
        <strain evidence="1">M932</strain>
    </source>
</reference>
<protein>
    <submittedName>
        <fullName evidence="1">Uncharacterized protein</fullName>
    </submittedName>
</protein>
<sequence length="167" mass="19041">MEKSRTKSIKRCYLDVCYTRARQRLGTKHFPPRRRWFGQHDGCLESGSGSVQPLSLKPAAPLIREAIPFSSKIPTQSIGHSTLNPPRTVRNHLPTFADRENPSHAWCGSWLHRCGQDNKGNLKENLSHAQKRRRGALECDGGLFDSRKWEVWREPVHGNFAGGFRQV</sequence>
<comment type="caution">
    <text evidence="1">The sequence shown here is derived from an EMBL/GenBank/DDBJ whole genome shotgun (WGS) entry which is preliminary data.</text>
</comment>
<evidence type="ECO:0000313" key="1">
    <source>
        <dbReference type="EMBL" id="KAK1842146.1"/>
    </source>
</evidence>
<dbReference type="AlphaFoldDB" id="A0AAD9EER5"/>
<evidence type="ECO:0000313" key="2">
    <source>
        <dbReference type="Proteomes" id="UP001243330"/>
    </source>
</evidence>
<name>A0AAD9EER5_9PEZI</name>
<dbReference type="EMBL" id="JAQOWY010000432">
    <property type="protein sequence ID" value="KAK1842146.1"/>
    <property type="molecule type" value="Genomic_DNA"/>
</dbReference>
<organism evidence="1 2">
    <name type="scientific">Colletotrichum chrysophilum</name>
    <dbReference type="NCBI Taxonomy" id="1836956"/>
    <lineage>
        <taxon>Eukaryota</taxon>
        <taxon>Fungi</taxon>
        <taxon>Dikarya</taxon>
        <taxon>Ascomycota</taxon>
        <taxon>Pezizomycotina</taxon>
        <taxon>Sordariomycetes</taxon>
        <taxon>Hypocreomycetidae</taxon>
        <taxon>Glomerellales</taxon>
        <taxon>Glomerellaceae</taxon>
        <taxon>Colletotrichum</taxon>
        <taxon>Colletotrichum gloeosporioides species complex</taxon>
    </lineage>
</organism>
<proteinExistence type="predicted"/>
<dbReference type="Proteomes" id="UP001243330">
    <property type="component" value="Unassembled WGS sequence"/>
</dbReference>
<gene>
    <name evidence="1" type="ORF">CCHR01_15233</name>
</gene>
<keyword evidence="2" id="KW-1185">Reference proteome</keyword>
<accession>A0AAD9EER5</accession>